<dbReference type="OrthoDB" id="9805479at2"/>
<reference evidence="2 3" key="2">
    <citation type="journal article" date="2009" name="Proc. Natl. Acad. Sci. U.S.A.">
        <title>On the chimeric nature, thermophilic origin, and phylogenetic placement of the Thermotogales.</title>
        <authorList>
            <person name="Zhaxybayeva O."/>
            <person name="Swithers K.S."/>
            <person name="Lapierre P."/>
            <person name="Fournier G.P."/>
            <person name="Bickhart D.M."/>
            <person name="DeBoy R.T."/>
            <person name="Nelson K.E."/>
            <person name="Nesbo C.L."/>
            <person name="Doolittle W.F."/>
            <person name="Gogarten J.P."/>
            <person name="Noll K.M."/>
        </authorList>
    </citation>
    <scope>NUCLEOTIDE SEQUENCE [LARGE SCALE GENOMIC DNA]</scope>
    <source>
        <strain evidence="3">ATCC 35602 / DSM 5306 / Rt17-B1</strain>
    </source>
</reference>
<dbReference type="STRING" id="381764.Fnod_0478"/>
<reference evidence="2 3" key="1">
    <citation type="submission" date="2007-07" db="EMBL/GenBank/DDBJ databases">
        <title>Complete sequence of Fervidobacterium nodosum Rt17-B1.</title>
        <authorList>
            <consortium name="US DOE Joint Genome Institute"/>
            <person name="Copeland A."/>
            <person name="Lucas S."/>
            <person name="Lapidus A."/>
            <person name="Barry K."/>
            <person name="Glavina del Rio T."/>
            <person name="Dalin E."/>
            <person name="Tice H."/>
            <person name="Pitluck S."/>
            <person name="Saunders E."/>
            <person name="Brettin T."/>
            <person name="Bruce D."/>
            <person name="Detter J.C."/>
            <person name="Han C."/>
            <person name="Schmutz J."/>
            <person name="Larimer F."/>
            <person name="Land M."/>
            <person name="Hauser L."/>
            <person name="Kyrpides N."/>
            <person name="Mikhailova N."/>
            <person name="Nelson K."/>
            <person name="Gogarten J.P."/>
            <person name="Noll K."/>
            <person name="Richardson P."/>
        </authorList>
    </citation>
    <scope>NUCLEOTIDE SEQUENCE [LARGE SCALE GENOMIC DNA]</scope>
    <source>
        <strain evidence="3">ATCC 35602 / DSM 5306 / Rt17-B1</strain>
    </source>
</reference>
<feature type="transmembrane region" description="Helical" evidence="1">
    <location>
        <begin position="29"/>
        <end position="46"/>
    </location>
</feature>
<keyword evidence="1" id="KW-1003">Cell membrane</keyword>
<keyword evidence="1" id="KW-1133">Transmembrane helix</keyword>
<feature type="transmembrane region" description="Helical" evidence="1">
    <location>
        <begin position="126"/>
        <end position="146"/>
    </location>
</feature>
<dbReference type="GO" id="GO:0005886">
    <property type="term" value="C:plasma membrane"/>
    <property type="evidence" value="ECO:0007669"/>
    <property type="project" value="UniProtKB-SubCell"/>
</dbReference>
<comment type="function">
    <text evidence="1">Involved in the import of queuosine (Q) precursors, required for Q precursor salvage.</text>
</comment>
<evidence type="ECO:0000256" key="1">
    <source>
        <dbReference type="HAMAP-Rule" id="MF_02088"/>
    </source>
</evidence>
<dbReference type="EMBL" id="CP000771">
    <property type="protein sequence ID" value="ABS60342.1"/>
    <property type="molecule type" value="Genomic_DNA"/>
</dbReference>
<evidence type="ECO:0000313" key="3">
    <source>
        <dbReference type="Proteomes" id="UP000002415"/>
    </source>
</evidence>
<protein>
    <recommendedName>
        <fullName evidence="1">Probable queuosine precursor transporter</fullName>
        <shortName evidence="1">Q precursor transporter</shortName>
    </recommendedName>
</protein>
<sequence>MFNLFVLTLEYLLSGIAVLLALRFMKKEGAYVVLSTLIIASNLGVAKLFNLFGLEVTAANMSMGMAFVIYSILTEVYGQSEGRKAVWVGFFAQFLFIMLGLVYTIYTPSKNDFAQSYLSQVFAVTPRIAIASWTAFISSGYIAVWIHDSLRKRTKLWMRNNAATKIGQIADNLIFVTIAFLGLVDLKTYFQIFITTTIVEFFLDYVDTWIVYLGVKFLKDEKKDSENYQKMGIVSN</sequence>
<dbReference type="RefSeq" id="WP_011993662.1">
    <property type="nucleotide sequence ID" value="NC_009718.1"/>
</dbReference>
<evidence type="ECO:0000313" key="2">
    <source>
        <dbReference type="EMBL" id="ABS60342.1"/>
    </source>
</evidence>
<comment type="similarity">
    <text evidence="1">Belongs to the vitamin uptake transporter (VUT/ECF) (TC 2.A.88) family. Q precursor transporter subfamily.</text>
</comment>
<dbReference type="PANTHER" id="PTHR34300:SF2">
    <property type="entry name" value="QUEUOSINE PRECURSOR TRANSPORTER-RELATED"/>
    <property type="match status" value="1"/>
</dbReference>
<feature type="transmembrane region" description="Helical" evidence="1">
    <location>
        <begin position="52"/>
        <end position="73"/>
    </location>
</feature>
<keyword evidence="1" id="KW-0812">Transmembrane</keyword>
<feature type="transmembrane region" description="Helical" evidence="1">
    <location>
        <begin position="166"/>
        <end position="184"/>
    </location>
</feature>
<dbReference type="InterPro" id="IPR003744">
    <property type="entry name" value="YhhQ"/>
</dbReference>
<feature type="transmembrane region" description="Helical" evidence="1">
    <location>
        <begin position="6"/>
        <end position="22"/>
    </location>
</feature>
<name>A7HKA9_FERNB</name>
<dbReference type="Proteomes" id="UP000002415">
    <property type="component" value="Chromosome"/>
</dbReference>
<feature type="transmembrane region" description="Helical" evidence="1">
    <location>
        <begin position="190"/>
        <end position="215"/>
    </location>
</feature>
<keyword evidence="1" id="KW-0813">Transport</keyword>
<dbReference type="HAMAP" id="MF_02088">
    <property type="entry name" value="Q_prec_transport"/>
    <property type="match status" value="1"/>
</dbReference>
<keyword evidence="1" id="KW-0472">Membrane</keyword>
<organism evidence="2 3">
    <name type="scientific">Fervidobacterium nodosum (strain ATCC 35602 / DSM 5306 / Rt17-B1)</name>
    <dbReference type="NCBI Taxonomy" id="381764"/>
    <lineage>
        <taxon>Bacteria</taxon>
        <taxon>Thermotogati</taxon>
        <taxon>Thermotogota</taxon>
        <taxon>Thermotogae</taxon>
        <taxon>Thermotogales</taxon>
        <taxon>Fervidobacteriaceae</taxon>
        <taxon>Fervidobacterium</taxon>
    </lineage>
</organism>
<dbReference type="PANTHER" id="PTHR34300">
    <property type="entry name" value="QUEUOSINE PRECURSOR TRANSPORTER-RELATED"/>
    <property type="match status" value="1"/>
</dbReference>
<dbReference type="AlphaFoldDB" id="A7HKA9"/>
<keyword evidence="3" id="KW-1185">Reference proteome</keyword>
<dbReference type="NCBIfam" id="TIGR00697">
    <property type="entry name" value="queuosine precursor transporter"/>
    <property type="match status" value="1"/>
</dbReference>
<feature type="transmembrane region" description="Helical" evidence="1">
    <location>
        <begin position="85"/>
        <end position="106"/>
    </location>
</feature>
<dbReference type="eggNOG" id="COG1738">
    <property type="taxonomic scope" value="Bacteria"/>
</dbReference>
<gene>
    <name evidence="2" type="ordered locus">Fnod_0478</name>
</gene>
<proteinExistence type="inferred from homology"/>
<keyword evidence="1" id="KW-0997">Cell inner membrane</keyword>
<dbReference type="Pfam" id="PF02592">
    <property type="entry name" value="Vut_1"/>
    <property type="match status" value="1"/>
</dbReference>
<dbReference type="KEGG" id="fno:Fnod_0478"/>
<accession>A7HKA9</accession>
<dbReference type="GO" id="GO:0022857">
    <property type="term" value="F:transmembrane transporter activity"/>
    <property type="evidence" value="ECO:0007669"/>
    <property type="project" value="UniProtKB-UniRule"/>
</dbReference>
<comment type="subcellular location">
    <subcellularLocation>
        <location evidence="1">Cell inner membrane</location>
        <topology evidence="1">Multi-pass membrane protein</topology>
    </subcellularLocation>
</comment>
<dbReference type="HOGENOM" id="CLU_075503_2_1_0"/>